<evidence type="ECO:0000313" key="1">
    <source>
        <dbReference type="EMBL" id="KAJ0407442.1"/>
    </source>
</evidence>
<reference evidence="1" key="1">
    <citation type="submission" date="2021-12" db="EMBL/GenBank/DDBJ databases">
        <title>Prjna785345.</title>
        <authorList>
            <person name="Rujirawat T."/>
            <person name="Krajaejun T."/>
        </authorList>
    </citation>
    <scope>NUCLEOTIDE SEQUENCE</scope>
    <source>
        <strain evidence="1">Pi057C3</strain>
    </source>
</reference>
<dbReference type="PANTHER" id="PTHR44656:SF7">
    <property type="entry name" value="DEHYDROGENASE_REDUCTASE SDR FAMILY MEMBER 12"/>
    <property type="match status" value="1"/>
</dbReference>
<dbReference type="PANTHER" id="PTHR44656">
    <property type="entry name" value="DEHYDROGENASE/REDUCTASE SDR FAMILY MEMBER 12"/>
    <property type="match status" value="1"/>
</dbReference>
<dbReference type="EMBL" id="JAKCXM010000021">
    <property type="protein sequence ID" value="KAJ0407442.1"/>
    <property type="molecule type" value="Genomic_DNA"/>
</dbReference>
<dbReference type="InterPro" id="IPR036291">
    <property type="entry name" value="NAD(P)-bd_dom_sf"/>
</dbReference>
<keyword evidence="2" id="KW-1185">Reference proteome</keyword>
<organism evidence="1 2">
    <name type="scientific">Pythium insidiosum</name>
    <name type="common">Pythiosis disease agent</name>
    <dbReference type="NCBI Taxonomy" id="114742"/>
    <lineage>
        <taxon>Eukaryota</taxon>
        <taxon>Sar</taxon>
        <taxon>Stramenopiles</taxon>
        <taxon>Oomycota</taxon>
        <taxon>Peronosporomycetes</taxon>
        <taxon>Pythiales</taxon>
        <taxon>Pythiaceae</taxon>
        <taxon>Pythium</taxon>
    </lineage>
</organism>
<comment type="caution">
    <text evidence="1">The sequence shown here is derived from an EMBL/GenBank/DDBJ whole genome shotgun (WGS) entry which is preliminary data.</text>
</comment>
<evidence type="ECO:0008006" key="3">
    <source>
        <dbReference type="Google" id="ProtNLM"/>
    </source>
</evidence>
<dbReference type="Proteomes" id="UP001209570">
    <property type="component" value="Unassembled WGS sequence"/>
</dbReference>
<gene>
    <name evidence="1" type="ORF">P43SY_004983</name>
</gene>
<dbReference type="InterPro" id="IPR052992">
    <property type="entry name" value="SDR_member_12"/>
</dbReference>
<dbReference type="SUPFAM" id="SSF51735">
    <property type="entry name" value="NAD(P)-binding Rossmann-fold domains"/>
    <property type="match status" value="1"/>
</dbReference>
<evidence type="ECO:0000313" key="2">
    <source>
        <dbReference type="Proteomes" id="UP001209570"/>
    </source>
</evidence>
<proteinExistence type="predicted"/>
<dbReference type="Gene3D" id="3.40.50.720">
    <property type="entry name" value="NAD(P)-binding Rossmann-like Domain"/>
    <property type="match status" value="1"/>
</dbReference>
<dbReference type="InterPro" id="IPR002347">
    <property type="entry name" value="SDR_fam"/>
</dbReference>
<name>A0AAD5QBZ0_PYTIN</name>
<accession>A0AAD5QBZ0</accession>
<protein>
    <recommendedName>
        <fullName evidence="3">Dehydrogenase/reductase SDR family member 12</fullName>
    </recommendedName>
</protein>
<dbReference type="PRINTS" id="PR00081">
    <property type="entry name" value="GDHRDH"/>
</dbReference>
<dbReference type="Pfam" id="PF00106">
    <property type="entry name" value="adh_short"/>
    <property type="match status" value="1"/>
</dbReference>
<sequence length="332" mass="36619">MWYNVIAMPQWYSEGLKRYGREGYENARKRWDDPDMAQQRDLHGKHFVVTGANSGLGFAVAEELAKRSATVHMVCRSAERANEARDKIVEAAKSAGVAAPDVRVHLADMGSTKSVKAFADEFKRSNDVVHALVNNAGALFNEESRTEDGVEMSMAVAMNGSFLLTGLLLPLLKNAKKGRVVNVSSGGQYLVGLDAKDLAGRSRSGRNYSGPGAYAYAKRAQVEITKYWSKLPEGEGVIFHSMHPGWATTPGVTSSLDDFSKKHAHMMRDQAQGADTVVWLAIADEPAQKNGLFWLDRQEVRTDMSLAFTSSGDKDRDELWKACEKICGWKLK</sequence>
<dbReference type="AlphaFoldDB" id="A0AAD5QBZ0"/>